<keyword evidence="1" id="KW-0479">Metal-binding</keyword>
<dbReference type="InterPro" id="IPR049139">
    <property type="entry name" value="TERT_C"/>
</dbReference>
<feature type="domain" description="Telomerase reverse transcriptase C-terminal extension" evidence="2">
    <location>
        <begin position="2"/>
        <end position="113"/>
    </location>
</feature>
<dbReference type="InterPro" id="IPR003545">
    <property type="entry name" value="Telomerase_RT"/>
</dbReference>
<sequence>MLKQAKTKAHIIYTDERLNSKKVVYFNIYQNFLLCAMKMHTYIRSWGPHTSANHSFIQAMIKQVIRYCFVAVSKTGSSKLAKLHGGRVTVQEQDIIWLGTHAFHTIFSRTPQCHSFSIKRLVSELALLKHWRRARKFRELVKDGKDSLAHVVY</sequence>
<keyword evidence="1" id="KW-0779">Telomere</keyword>
<keyword evidence="1" id="KW-0158">Chromosome</keyword>
<comment type="caution">
    <text evidence="3">The sequence shown here is derived from an EMBL/GenBank/DDBJ whole genome shotgun (WGS) entry which is preliminary data.</text>
</comment>
<comment type="subcellular location">
    <subcellularLocation>
        <location evidence="1">Nucleus</location>
    </subcellularLocation>
    <subcellularLocation>
        <location evidence="1">Chromosome</location>
        <location evidence="1">Telomere</location>
    </subcellularLocation>
</comment>
<keyword evidence="1" id="KW-0460">Magnesium</keyword>
<dbReference type="Pfam" id="PF21399">
    <property type="entry name" value="TERT_C"/>
    <property type="match status" value="1"/>
</dbReference>
<dbReference type="EC" id="2.7.7.49" evidence="1"/>
<protein>
    <recommendedName>
        <fullName evidence="1">Telomerase reverse transcriptase</fullName>
        <ecNumber evidence="1">2.7.7.49</ecNumber>
    </recommendedName>
    <alternativeName>
        <fullName evidence="1">Telomerase catalytic subunit</fullName>
    </alternativeName>
</protein>
<dbReference type="EMBL" id="JBANRG010000009">
    <property type="protein sequence ID" value="KAK7463507.1"/>
    <property type="molecule type" value="Genomic_DNA"/>
</dbReference>
<comment type="function">
    <text evidence="1">Telomerase is a ribonucleoprotein enzyme essential for the replication of chromosome termini in most eukaryotes. It elongates telomeres. It is a reverse transcriptase that adds simple sequence repeats to chromosome ends by copying a template sequence within the RNA component of the enzyme.</text>
</comment>
<dbReference type="PANTHER" id="PTHR12066:SF0">
    <property type="entry name" value="TELOMERASE REVERSE TRANSCRIPTASE"/>
    <property type="match status" value="1"/>
</dbReference>
<evidence type="ECO:0000259" key="2">
    <source>
        <dbReference type="Pfam" id="PF21399"/>
    </source>
</evidence>
<evidence type="ECO:0000313" key="3">
    <source>
        <dbReference type="EMBL" id="KAK7463507.1"/>
    </source>
</evidence>
<keyword evidence="1 3" id="KW-0548">Nucleotidyltransferase</keyword>
<gene>
    <name evidence="3" type="primary">EST2_1</name>
    <name evidence="3" type="ORF">VKT23_006855</name>
</gene>
<proteinExistence type="inferred from homology"/>
<dbReference type="Proteomes" id="UP001498398">
    <property type="component" value="Unassembled WGS sequence"/>
</dbReference>
<accession>A0ABR1JL12</accession>
<dbReference type="GO" id="GO:0003964">
    <property type="term" value="F:RNA-directed DNA polymerase activity"/>
    <property type="evidence" value="ECO:0007669"/>
    <property type="project" value="UniProtKB-KW"/>
</dbReference>
<dbReference type="PANTHER" id="PTHR12066">
    <property type="entry name" value="TELOMERASE REVERSE TRANSCRIPTASE"/>
    <property type="match status" value="1"/>
</dbReference>
<keyword evidence="1" id="KW-0539">Nucleus</keyword>
<comment type="catalytic activity">
    <reaction evidence="1">
        <text>DNA(n) + a 2'-deoxyribonucleoside 5'-triphosphate = DNA(n+1) + diphosphate</text>
        <dbReference type="Rhea" id="RHEA:22508"/>
        <dbReference type="Rhea" id="RHEA-COMP:17339"/>
        <dbReference type="Rhea" id="RHEA-COMP:17340"/>
        <dbReference type="ChEBI" id="CHEBI:33019"/>
        <dbReference type="ChEBI" id="CHEBI:61560"/>
        <dbReference type="ChEBI" id="CHEBI:173112"/>
        <dbReference type="EC" id="2.7.7.49"/>
    </reaction>
</comment>
<dbReference type="Gene3D" id="1.10.357.90">
    <property type="match status" value="1"/>
</dbReference>
<comment type="similarity">
    <text evidence="1">Belongs to the reverse transcriptase family. Telomerase subfamily.</text>
</comment>
<name>A0ABR1JL12_9AGAR</name>
<keyword evidence="1 3" id="KW-0695">RNA-directed DNA polymerase</keyword>
<keyword evidence="1 3" id="KW-0808">Transferase</keyword>
<organism evidence="3 4">
    <name type="scientific">Marasmiellus scandens</name>
    <dbReference type="NCBI Taxonomy" id="2682957"/>
    <lineage>
        <taxon>Eukaryota</taxon>
        <taxon>Fungi</taxon>
        <taxon>Dikarya</taxon>
        <taxon>Basidiomycota</taxon>
        <taxon>Agaricomycotina</taxon>
        <taxon>Agaricomycetes</taxon>
        <taxon>Agaricomycetidae</taxon>
        <taxon>Agaricales</taxon>
        <taxon>Marasmiineae</taxon>
        <taxon>Omphalotaceae</taxon>
        <taxon>Marasmiellus</taxon>
    </lineage>
</organism>
<keyword evidence="4" id="KW-1185">Reference proteome</keyword>
<evidence type="ECO:0000256" key="1">
    <source>
        <dbReference type="RuleBase" id="RU365061"/>
    </source>
</evidence>
<evidence type="ECO:0000313" key="4">
    <source>
        <dbReference type="Proteomes" id="UP001498398"/>
    </source>
</evidence>
<reference evidence="3 4" key="1">
    <citation type="submission" date="2024-01" db="EMBL/GenBank/DDBJ databases">
        <title>A draft genome for the cacao thread blight pathogen Marasmiellus scandens.</title>
        <authorList>
            <person name="Baruah I.K."/>
            <person name="Leung J."/>
            <person name="Bukari Y."/>
            <person name="Amoako-Attah I."/>
            <person name="Meinhardt L.W."/>
            <person name="Bailey B.A."/>
            <person name="Cohen S.P."/>
        </authorList>
    </citation>
    <scope>NUCLEOTIDE SEQUENCE [LARGE SCALE GENOMIC DNA]</scope>
    <source>
        <strain evidence="3 4">GH-19</strain>
    </source>
</reference>